<protein>
    <recommendedName>
        <fullName evidence="3">phosphatidylserine decarboxylase</fullName>
        <ecNumber evidence="3">4.1.1.65</ecNumber>
    </recommendedName>
</protein>
<dbReference type="PANTHER" id="PTHR10067:SF17">
    <property type="entry name" value="PHOSPHATIDYLSERINE DECARBOXYLASE PROENZYME 2"/>
    <property type="match status" value="1"/>
</dbReference>
<feature type="domain" description="C2" evidence="14">
    <location>
        <begin position="68"/>
        <end position="192"/>
    </location>
</feature>
<evidence type="ECO:0000256" key="5">
    <source>
        <dbReference type="ARBA" id="ARBA00022793"/>
    </source>
</evidence>
<evidence type="ECO:0000313" key="18">
    <source>
        <dbReference type="Proteomes" id="UP000235388"/>
    </source>
</evidence>
<evidence type="ECO:0000256" key="13">
    <source>
        <dbReference type="SAM" id="MobiDB-lite"/>
    </source>
</evidence>
<keyword evidence="8" id="KW-0594">Phospholipid biosynthesis</keyword>
<evidence type="ECO:0000259" key="15">
    <source>
        <dbReference type="PROSITE" id="PS50222"/>
    </source>
</evidence>
<keyword evidence="18" id="KW-1185">Reference proteome</keyword>
<evidence type="ECO:0000256" key="6">
    <source>
        <dbReference type="ARBA" id="ARBA00022837"/>
    </source>
</evidence>
<keyword evidence="5" id="KW-0210">Decarboxylase</keyword>
<dbReference type="Proteomes" id="UP000235388">
    <property type="component" value="Unassembled WGS sequence"/>
</dbReference>
<keyword evidence="11" id="KW-0670">Pyruvate</keyword>
<dbReference type="PROSITE" id="PS50004">
    <property type="entry name" value="C2"/>
    <property type="match status" value="1"/>
</dbReference>
<feature type="compositionally biased region" description="Polar residues" evidence="13">
    <location>
        <begin position="240"/>
        <end position="251"/>
    </location>
</feature>
<keyword evidence="7" id="KW-0443">Lipid metabolism</keyword>
<dbReference type="PROSITE" id="PS50222">
    <property type="entry name" value="EF_HAND_2"/>
    <property type="match status" value="1"/>
</dbReference>
<keyword evidence="4" id="KW-0444">Lipid biosynthesis</keyword>
<dbReference type="Pfam" id="PF02666">
    <property type="entry name" value="PS_Dcarbxylase"/>
    <property type="match status" value="2"/>
</dbReference>
<dbReference type="SMART" id="SM00239">
    <property type="entry name" value="C2"/>
    <property type="match status" value="1"/>
</dbReference>
<evidence type="ECO:0000313" key="19">
    <source>
        <dbReference type="Proteomes" id="UP000235392"/>
    </source>
</evidence>
<evidence type="ECO:0000313" key="16">
    <source>
        <dbReference type="EMBL" id="PLW34791.1"/>
    </source>
</evidence>
<keyword evidence="10" id="KW-1208">Phospholipid metabolism</keyword>
<evidence type="ECO:0000256" key="7">
    <source>
        <dbReference type="ARBA" id="ARBA00023098"/>
    </source>
</evidence>
<evidence type="ECO:0000256" key="3">
    <source>
        <dbReference type="ARBA" id="ARBA00012243"/>
    </source>
</evidence>
<feature type="compositionally biased region" description="Polar residues" evidence="13">
    <location>
        <begin position="745"/>
        <end position="758"/>
    </location>
</feature>
<dbReference type="AlphaFoldDB" id="A0A2N5UAL5"/>
<feature type="domain" description="EF-hand" evidence="15">
    <location>
        <begin position="269"/>
        <end position="304"/>
    </location>
</feature>
<dbReference type="GO" id="GO:0006646">
    <property type="term" value="P:phosphatidylethanolamine biosynthetic process"/>
    <property type="evidence" value="ECO:0007669"/>
    <property type="project" value="UniProtKB-UniPathway"/>
</dbReference>
<organism evidence="16 19">
    <name type="scientific">Puccinia coronata f. sp. avenae</name>
    <dbReference type="NCBI Taxonomy" id="200324"/>
    <lineage>
        <taxon>Eukaryota</taxon>
        <taxon>Fungi</taxon>
        <taxon>Dikarya</taxon>
        <taxon>Basidiomycota</taxon>
        <taxon>Pucciniomycotina</taxon>
        <taxon>Pucciniomycetes</taxon>
        <taxon>Pucciniales</taxon>
        <taxon>Pucciniaceae</taxon>
        <taxon>Puccinia</taxon>
    </lineage>
</organism>
<comment type="cofactor">
    <cofactor evidence="1">
        <name>pyruvate</name>
        <dbReference type="ChEBI" id="CHEBI:15361"/>
    </cofactor>
</comment>
<dbReference type="PANTHER" id="PTHR10067">
    <property type="entry name" value="PHOSPHATIDYLSERINE DECARBOXYLASE"/>
    <property type="match status" value="1"/>
</dbReference>
<dbReference type="SUPFAM" id="SSF47473">
    <property type="entry name" value="EF-hand"/>
    <property type="match status" value="1"/>
</dbReference>
<sequence length="922" mass="102197">MSSTSVPLPSISPSDSSSSSSLLSSTPPIAKLSPLKGAFNRVKSIPSSLKPSSLSVRTKSKSPNRLQPAAQIKQNNNTSLQFNNNPVGMCLIEINRASGLPYWKAVTRLSFDMDPFVIISFGKKIFRTRVIRHSMDPVWDETLFFHVQKSEMTFSILFSMYDWDKMSSNDYIGESELLLEDLMNDTEQNLTLDPETGLYQLDEHTGKLLGDQMSSYELPVVHKPCSSSSSSSSSKSPPSTDHTSGDPNQQVTYNGKLSIKAKFIPYSAMRQVFWSKYLAEFDTDESRSISYTELTSMLDSLGSTLTQETISGFFSRYGKSSTQDQDTLSYEQVIGCLESELLKPPHERNQIVSEDAQIGVGLHAVSSERAQQMNEENADGDTPSPADPTSSPSSPLVSVHFIGANPTNLSKNASRGADSLSNSPCSTNLEEITGDEPASPTQPRRRSQATRLQCEKVVNISSCPICHQDQLVVQPQAEIDMVTHMAICASQDWSSLQNILSPGNFVTSSQANRKWVTKVIRKVQNGKYSLGANSANIIVQDRRTGRLIEEKMQAYVRLGIRMMYKSGSGSSKDNRMEHQKIKKLLKSLTIKQGNKFNSPESIKEIMPFVNFHELDMNEVKLPLSEFKNFNEFFYRELKPNARPIESLEDATVLTSLADCRLMVFKDLQQSKMIWIKGRRFSLKKLLGDLGTRHMHPPPATTTTTTTTQRSPDPPAPAGPLSLPLPAEDKPVLSSPDDTENDGSHDNSITSNASTSLSNDHPAHPLPDNDLYNWALAIFRLAPQDYHRFHSPIDGKIIDMEYIEGQYYTVNPIGIRSSIDVYGENVRVVVCIETEKLGKIFCVFVGAMMVGSINMSIKVGDQVKKGEDIGYFAFGGSTILTIIESDRIEWDDDLETNSNHSIETLVRVGNRVGVAKAPTKSVV</sequence>
<comment type="pathway">
    <text evidence="2">Lipid metabolism.</text>
</comment>
<dbReference type="OrthoDB" id="67700at2759"/>
<dbReference type="InterPro" id="IPR018247">
    <property type="entry name" value="EF_Hand_1_Ca_BS"/>
</dbReference>
<evidence type="ECO:0000256" key="1">
    <source>
        <dbReference type="ARBA" id="ARBA00001928"/>
    </source>
</evidence>
<evidence type="ECO:0000256" key="12">
    <source>
        <dbReference type="ARBA" id="ARBA00024326"/>
    </source>
</evidence>
<dbReference type="STRING" id="200324.A0A2N5UAL5"/>
<evidence type="ECO:0000259" key="14">
    <source>
        <dbReference type="PROSITE" id="PS50004"/>
    </source>
</evidence>
<evidence type="ECO:0000313" key="17">
    <source>
        <dbReference type="EMBL" id="PLW45076.1"/>
    </source>
</evidence>
<proteinExistence type="predicted"/>
<feature type="region of interest" description="Disordered" evidence="13">
    <location>
        <begin position="369"/>
        <end position="448"/>
    </location>
</feature>
<dbReference type="InterPro" id="IPR033177">
    <property type="entry name" value="PSD-B"/>
</dbReference>
<dbReference type="GO" id="GO:0005509">
    <property type="term" value="F:calcium ion binding"/>
    <property type="evidence" value="ECO:0007669"/>
    <property type="project" value="InterPro"/>
</dbReference>
<dbReference type="EMBL" id="PGCI01000190">
    <property type="protein sequence ID" value="PLW34791.1"/>
    <property type="molecule type" value="Genomic_DNA"/>
</dbReference>
<dbReference type="InterPro" id="IPR011992">
    <property type="entry name" value="EF-hand-dom_pair"/>
</dbReference>
<feature type="region of interest" description="Disordered" evidence="13">
    <location>
        <begin position="221"/>
        <end position="251"/>
    </location>
</feature>
<feature type="compositionally biased region" description="Polar residues" evidence="13">
    <location>
        <begin position="405"/>
        <end position="430"/>
    </location>
</feature>
<evidence type="ECO:0000256" key="9">
    <source>
        <dbReference type="ARBA" id="ARBA00023239"/>
    </source>
</evidence>
<evidence type="ECO:0000256" key="8">
    <source>
        <dbReference type="ARBA" id="ARBA00023209"/>
    </source>
</evidence>
<feature type="region of interest" description="Disordered" evidence="13">
    <location>
        <begin position="689"/>
        <end position="761"/>
    </location>
</feature>
<dbReference type="GO" id="GO:0004609">
    <property type="term" value="F:phosphatidylserine decarboxylase activity"/>
    <property type="evidence" value="ECO:0007669"/>
    <property type="project" value="UniProtKB-EC"/>
</dbReference>
<comment type="pathway">
    <text evidence="12">Phospholipid metabolism; phosphatidylethanolamine biosynthesis.</text>
</comment>
<dbReference type="Gene3D" id="2.60.40.150">
    <property type="entry name" value="C2 domain"/>
    <property type="match status" value="1"/>
</dbReference>
<evidence type="ECO:0000256" key="10">
    <source>
        <dbReference type="ARBA" id="ARBA00023264"/>
    </source>
</evidence>
<evidence type="ECO:0000256" key="11">
    <source>
        <dbReference type="ARBA" id="ARBA00023317"/>
    </source>
</evidence>
<dbReference type="Gene3D" id="1.10.238.10">
    <property type="entry name" value="EF-hand"/>
    <property type="match status" value="1"/>
</dbReference>
<dbReference type="EMBL" id="PGCJ01000131">
    <property type="protein sequence ID" value="PLW45076.1"/>
    <property type="molecule type" value="Genomic_DNA"/>
</dbReference>
<comment type="caution">
    <text evidence="16">The sequence shown here is derived from an EMBL/GenBank/DDBJ whole genome shotgun (WGS) entry which is preliminary data.</text>
</comment>
<dbReference type="UniPathway" id="UPA00558"/>
<dbReference type="Proteomes" id="UP000235392">
    <property type="component" value="Unassembled WGS sequence"/>
</dbReference>
<dbReference type="PROSITE" id="PS00018">
    <property type="entry name" value="EF_HAND_1"/>
    <property type="match status" value="1"/>
</dbReference>
<dbReference type="InterPro" id="IPR003817">
    <property type="entry name" value="PS_Dcarbxylase"/>
</dbReference>
<dbReference type="InterPro" id="IPR002048">
    <property type="entry name" value="EF_hand_dom"/>
</dbReference>
<feature type="region of interest" description="Disordered" evidence="13">
    <location>
        <begin position="1"/>
        <end position="26"/>
    </location>
</feature>
<gene>
    <name evidence="17" type="ORF">PCANC_09541</name>
    <name evidence="16" type="ORF">PCASD_12650</name>
</gene>
<feature type="compositionally biased region" description="Low complexity" evidence="13">
    <location>
        <begin position="226"/>
        <end position="239"/>
    </location>
</feature>
<dbReference type="InterPro" id="IPR000008">
    <property type="entry name" value="C2_dom"/>
</dbReference>
<keyword evidence="9" id="KW-0456">Lyase</keyword>
<reference evidence="18 19" key="1">
    <citation type="submission" date="2017-11" db="EMBL/GenBank/DDBJ databases">
        <title>De novo assembly and phasing of dikaryotic genomes from two isolates of Puccinia coronata f. sp. avenae, the causal agent of oat crown rust.</title>
        <authorList>
            <person name="Miller M.E."/>
            <person name="Zhang Y."/>
            <person name="Omidvar V."/>
            <person name="Sperschneider J."/>
            <person name="Schwessinger B."/>
            <person name="Raley C."/>
            <person name="Palmer J.M."/>
            <person name="Garnica D."/>
            <person name="Upadhyaya N."/>
            <person name="Rathjen J."/>
            <person name="Taylor J.M."/>
            <person name="Park R.F."/>
            <person name="Dodds P.N."/>
            <person name="Hirsch C.D."/>
            <person name="Kianian S.F."/>
            <person name="Figueroa M."/>
        </authorList>
    </citation>
    <scope>NUCLEOTIDE SEQUENCE [LARGE SCALE GENOMIC DNA]</scope>
    <source>
        <strain evidence="17">12NC29</strain>
        <strain evidence="16">12SD80</strain>
    </source>
</reference>
<dbReference type="Pfam" id="PF00168">
    <property type="entry name" value="C2"/>
    <property type="match status" value="1"/>
</dbReference>
<evidence type="ECO:0000256" key="2">
    <source>
        <dbReference type="ARBA" id="ARBA00005189"/>
    </source>
</evidence>
<keyword evidence="6" id="KW-0106">Calcium</keyword>
<dbReference type="SUPFAM" id="SSF49562">
    <property type="entry name" value="C2 domain (Calcium/lipid-binding domain, CaLB)"/>
    <property type="match status" value="1"/>
</dbReference>
<feature type="compositionally biased region" description="Low complexity" evidence="13">
    <location>
        <begin position="381"/>
        <end position="399"/>
    </location>
</feature>
<dbReference type="NCBIfam" id="TIGR00163">
    <property type="entry name" value="PS_decarb"/>
    <property type="match status" value="1"/>
</dbReference>
<evidence type="ECO:0000256" key="4">
    <source>
        <dbReference type="ARBA" id="ARBA00022516"/>
    </source>
</evidence>
<dbReference type="InterPro" id="IPR035892">
    <property type="entry name" value="C2_domain_sf"/>
</dbReference>
<name>A0A2N5UAL5_9BASI</name>
<accession>A0A2N5UAL5</accession>
<dbReference type="EC" id="4.1.1.65" evidence="3"/>